<sequence length="282" mass="29183">MTEKIALLVDSGSDVPPAVLAAHENVAVVPLNVHLNGRDYQDNVDLTPDEFYAGLKQAQTLPKTASPAPAAVSQKLHELFAAGYSHVLGLTLASALSATYTGFALAAEEFEPAKVAMLDTKSVGIGSGLQAVYALQLIAQGVDFASLKARVAESIAHSRIFFYVPTLHYLRAGGRIGKVAGLVGTALKIKPVISCDPDGVYYPVTKSRSEPKAIAKMIALALAAAKPHAQIAVAQGADPELLAKTVAAIQAQGHPVDFTGNVSPALGVHTGPGLIGIAVQNP</sequence>
<dbReference type="PROSITE" id="PS51482">
    <property type="entry name" value="DEGV"/>
    <property type="match status" value="1"/>
</dbReference>
<evidence type="ECO:0000313" key="4">
    <source>
        <dbReference type="Proteomes" id="UP001597252"/>
    </source>
</evidence>
<gene>
    <name evidence="3" type="ORF">ACFQ5J_06515</name>
</gene>
<organism evidence="3 4">
    <name type="scientific">Lacticaseibacillus baoqingensis</name>
    <dbReference type="NCBI Taxonomy" id="2486013"/>
    <lineage>
        <taxon>Bacteria</taxon>
        <taxon>Bacillati</taxon>
        <taxon>Bacillota</taxon>
        <taxon>Bacilli</taxon>
        <taxon>Lactobacillales</taxon>
        <taxon>Lactobacillaceae</taxon>
        <taxon>Lacticaseibacillus</taxon>
    </lineage>
</organism>
<dbReference type="Gene3D" id="3.40.50.10170">
    <property type="match status" value="1"/>
</dbReference>
<dbReference type="RefSeq" id="WP_379896299.1">
    <property type="nucleotide sequence ID" value="NZ_JBHTON010000017.1"/>
</dbReference>
<dbReference type="InterPro" id="IPR003797">
    <property type="entry name" value="DegV"/>
</dbReference>
<proteinExistence type="predicted"/>
<comment type="function">
    <text evidence="1">May bind long-chain fatty acids, such as palmitate, and may play a role in lipid transport or fatty acid metabolism.</text>
</comment>
<dbReference type="Proteomes" id="UP001597252">
    <property type="component" value="Unassembled WGS sequence"/>
</dbReference>
<keyword evidence="4" id="KW-1185">Reference proteome</keyword>
<protein>
    <submittedName>
        <fullName evidence="3">DegV family protein</fullName>
    </submittedName>
</protein>
<evidence type="ECO:0000313" key="3">
    <source>
        <dbReference type="EMBL" id="MFD1484877.1"/>
    </source>
</evidence>
<reference evidence="4" key="1">
    <citation type="journal article" date="2019" name="Int. J. Syst. Evol. Microbiol.">
        <title>The Global Catalogue of Microorganisms (GCM) 10K type strain sequencing project: providing services to taxonomists for standard genome sequencing and annotation.</title>
        <authorList>
            <consortium name="The Broad Institute Genomics Platform"/>
            <consortium name="The Broad Institute Genome Sequencing Center for Infectious Disease"/>
            <person name="Wu L."/>
            <person name="Ma J."/>
        </authorList>
    </citation>
    <scope>NUCLEOTIDE SEQUENCE [LARGE SCALE GENOMIC DNA]</scope>
    <source>
        <strain evidence="4">CCM 8903</strain>
    </source>
</reference>
<dbReference type="PANTHER" id="PTHR33434:SF2">
    <property type="entry name" value="FATTY ACID-BINDING PROTEIN TM_1468"/>
    <property type="match status" value="1"/>
</dbReference>
<name>A0ABW4E4P7_9LACO</name>
<keyword evidence="2" id="KW-0446">Lipid-binding</keyword>
<dbReference type="PANTHER" id="PTHR33434">
    <property type="entry name" value="DEGV DOMAIN-CONTAINING PROTEIN DR_1986-RELATED"/>
    <property type="match status" value="1"/>
</dbReference>
<dbReference type="Gene3D" id="3.30.1180.10">
    <property type="match status" value="1"/>
</dbReference>
<dbReference type="Pfam" id="PF02645">
    <property type="entry name" value="DegV"/>
    <property type="match status" value="1"/>
</dbReference>
<comment type="caution">
    <text evidence="3">The sequence shown here is derived from an EMBL/GenBank/DDBJ whole genome shotgun (WGS) entry which is preliminary data.</text>
</comment>
<evidence type="ECO:0000256" key="2">
    <source>
        <dbReference type="ARBA" id="ARBA00023121"/>
    </source>
</evidence>
<dbReference type="NCBIfam" id="TIGR00762">
    <property type="entry name" value="DegV"/>
    <property type="match status" value="1"/>
</dbReference>
<dbReference type="SUPFAM" id="SSF82549">
    <property type="entry name" value="DAK1/DegV-like"/>
    <property type="match status" value="1"/>
</dbReference>
<dbReference type="InterPro" id="IPR050270">
    <property type="entry name" value="DegV_domain_contain"/>
</dbReference>
<dbReference type="EMBL" id="JBHTON010000017">
    <property type="protein sequence ID" value="MFD1484877.1"/>
    <property type="molecule type" value="Genomic_DNA"/>
</dbReference>
<evidence type="ECO:0000256" key="1">
    <source>
        <dbReference type="ARBA" id="ARBA00003238"/>
    </source>
</evidence>
<dbReference type="InterPro" id="IPR043168">
    <property type="entry name" value="DegV_C"/>
</dbReference>
<accession>A0ABW4E4P7</accession>